<reference evidence="3" key="1">
    <citation type="journal article" date="2019" name="Int. J. Syst. Evol. Microbiol.">
        <title>The Global Catalogue of Microorganisms (GCM) 10K type strain sequencing project: providing services to taxonomists for standard genome sequencing and annotation.</title>
        <authorList>
            <consortium name="The Broad Institute Genomics Platform"/>
            <consortium name="The Broad Institute Genome Sequencing Center for Infectious Disease"/>
            <person name="Wu L."/>
            <person name="Ma J."/>
        </authorList>
    </citation>
    <scope>NUCLEOTIDE SEQUENCE [LARGE SCALE GENOMIC DNA]</scope>
    <source>
        <strain evidence="3">CGMCC 4.7367</strain>
    </source>
</reference>
<dbReference type="EMBL" id="BNAR01000005">
    <property type="protein sequence ID" value="GHH42954.1"/>
    <property type="molecule type" value="Genomic_DNA"/>
</dbReference>
<protein>
    <recommendedName>
        <fullName evidence="1">DUF3885 domain-containing protein</fullName>
    </recommendedName>
</protein>
<keyword evidence="3" id="KW-1185">Reference proteome</keyword>
<dbReference type="InterPro" id="IPR024976">
    <property type="entry name" value="DUF3885"/>
</dbReference>
<evidence type="ECO:0000313" key="2">
    <source>
        <dbReference type="EMBL" id="GHH42954.1"/>
    </source>
</evidence>
<dbReference type="Proteomes" id="UP000605568">
    <property type="component" value="Unassembled WGS sequence"/>
</dbReference>
<sequence>MPDEELLRRWEERWPDCPPIGHDLRCERDRWVRFHSLPESKRYPDTEDEWAIVLDRYNTVLDELFAGVDVHVVTSDWSRTPAPPERPHEQTVWHPGAHHWTSVLEDPDPDFQIYTHVYVSRIPWERGCIDTLLRAVANDATSGVLIIDADLQRAYHPYDGGADVILTTSAERDELCSRHADWLSTHPSGL</sequence>
<comment type="caution">
    <text evidence="2">The sequence shown here is derived from an EMBL/GenBank/DDBJ whole genome shotgun (WGS) entry which is preliminary data.</text>
</comment>
<accession>A0ABQ3MHV2</accession>
<dbReference type="RefSeq" id="WP_191299554.1">
    <property type="nucleotide sequence ID" value="NZ_BNAR01000005.1"/>
</dbReference>
<name>A0ABQ3MHV2_9PSEU</name>
<dbReference type="Pfam" id="PF13021">
    <property type="entry name" value="DUF3885"/>
    <property type="match status" value="1"/>
</dbReference>
<gene>
    <name evidence="2" type="ORF">GCM10017774_40150</name>
</gene>
<evidence type="ECO:0000259" key="1">
    <source>
        <dbReference type="Pfam" id="PF13021"/>
    </source>
</evidence>
<feature type="domain" description="DUF3885" evidence="1">
    <location>
        <begin position="28"/>
        <end position="187"/>
    </location>
</feature>
<proteinExistence type="predicted"/>
<evidence type="ECO:0000313" key="3">
    <source>
        <dbReference type="Proteomes" id="UP000605568"/>
    </source>
</evidence>
<organism evidence="2 3">
    <name type="scientific">Lentzea cavernae</name>
    <dbReference type="NCBI Taxonomy" id="2020703"/>
    <lineage>
        <taxon>Bacteria</taxon>
        <taxon>Bacillati</taxon>
        <taxon>Actinomycetota</taxon>
        <taxon>Actinomycetes</taxon>
        <taxon>Pseudonocardiales</taxon>
        <taxon>Pseudonocardiaceae</taxon>
        <taxon>Lentzea</taxon>
    </lineage>
</organism>